<dbReference type="Proteomes" id="UP000188219">
    <property type="component" value="Chromosome"/>
</dbReference>
<dbReference type="STRING" id="260552.Mag101_08670"/>
<feature type="compositionally biased region" description="Basic and acidic residues" evidence="1">
    <location>
        <begin position="1"/>
        <end position="11"/>
    </location>
</feature>
<feature type="region of interest" description="Disordered" evidence="1">
    <location>
        <begin position="1"/>
        <end position="26"/>
    </location>
</feature>
<dbReference type="Pfam" id="PF25559">
    <property type="entry name" value="DUF7931"/>
    <property type="match status" value="1"/>
</dbReference>
<dbReference type="RefSeq" id="WP_077403548.1">
    <property type="nucleotide sequence ID" value="NZ_CP019650.1"/>
</dbReference>
<dbReference type="KEGG" id="maga:Mag101_08670"/>
<dbReference type="EMBL" id="CP019650">
    <property type="protein sequence ID" value="AQQ67703.1"/>
    <property type="molecule type" value="Genomic_DNA"/>
</dbReference>
<keyword evidence="4" id="KW-1185">Reference proteome</keyword>
<evidence type="ECO:0000313" key="3">
    <source>
        <dbReference type="EMBL" id="AQQ67703.1"/>
    </source>
</evidence>
<proteinExistence type="predicted"/>
<sequence>MTGTDDPHKLQQAEGSSGENPHLTFEGGEQCADALKQLIGTSRRRLRIFSQHLARQIYGDLAVVDALSEFARSSRYAQVEILITDSEPLLRQPHRLLPLLKRLQSRITLRKIQPSSEPTDWEFAIADQRLSLSVSDHLKWNGQYRSDDPVRNVKLNDVFEQHWLAARPDPALRQFVL</sequence>
<dbReference type="InterPro" id="IPR057691">
    <property type="entry name" value="DUF7931"/>
</dbReference>
<evidence type="ECO:0000256" key="1">
    <source>
        <dbReference type="SAM" id="MobiDB-lite"/>
    </source>
</evidence>
<evidence type="ECO:0000259" key="2">
    <source>
        <dbReference type="Pfam" id="PF25559"/>
    </source>
</evidence>
<name>A0A1Q2M4Q4_9GAMM</name>
<evidence type="ECO:0000313" key="4">
    <source>
        <dbReference type="Proteomes" id="UP000188219"/>
    </source>
</evidence>
<dbReference type="AlphaFoldDB" id="A0A1Q2M4Q4"/>
<dbReference type="OrthoDB" id="5733592at2"/>
<reference evidence="3" key="1">
    <citation type="submission" date="2017-02" db="EMBL/GenBank/DDBJ databases">
        <title>Genome of Microbulbifer agarilyticus GP101.</title>
        <authorList>
            <person name="Jung J."/>
            <person name="Bae S.S."/>
            <person name="Baek K."/>
        </authorList>
    </citation>
    <scope>NUCLEOTIDE SEQUENCE [LARGE SCALE GENOMIC DNA]</scope>
    <source>
        <strain evidence="3">GP101</strain>
    </source>
</reference>
<accession>A0A1Q2M4Q4</accession>
<organism evidence="3 4">
    <name type="scientific">Microbulbifer agarilyticus</name>
    <dbReference type="NCBI Taxonomy" id="260552"/>
    <lineage>
        <taxon>Bacteria</taxon>
        <taxon>Pseudomonadati</taxon>
        <taxon>Pseudomonadota</taxon>
        <taxon>Gammaproteobacteria</taxon>
        <taxon>Cellvibrionales</taxon>
        <taxon>Microbulbiferaceae</taxon>
        <taxon>Microbulbifer</taxon>
    </lineage>
</organism>
<protein>
    <recommendedName>
        <fullName evidence="2">DUF7931 domain-containing protein</fullName>
    </recommendedName>
</protein>
<feature type="domain" description="DUF7931" evidence="2">
    <location>
        <begin position="29"/>
        <end position="175"/>
    </location>
</feature>
<gene>
    <name evidence="3" type="ORF">Mag101_08670</name>
</gene>